<dbReference type="RefSeq" id="XP_018262994.1">
    <property type="nucleotide sequence ID" value="XM_018407783.1"/>
</dbReference>
<dbReference type="VEuPathDB" id="FungiDB:I303_04484"/>
<dbReference type="EMBL" id="KI894031">
    <property type="protein sequence ID" value="OBR85152.1"/>
    <property type="molecule type" value="Genomic_DNA"/>
</dbReference>
<sequence length="98" mass="11068">MSFLHPLRPSDSTHLTARQAGTRDEDPEIQGGMVSPDTRHHWLRYKIIFAISTVLGMTIAGITSYLLKGIERHDTPTYISNIFDVINAWVGVIYQLIT</sequence>
<evidence type="ECO:0000256" key="2">
    <source>
        <dbReference type="SAM" id="Phobius"/>
    </source>
</evidence>
<reference evidence="4" key="2">
    <citation type="submission" date="2013-07" db="EMBL/GenBank/DDBJ databases">
        <authorList>
            <consortium name="The Broad Institute Genome Sequencing Platform"/>
            <person name="Cuomo C."/>
            <person name="Litvintseva A."/>
            <person name="Chen Y."/>
            <person name="Heitman J."/>
            <person name="Sun S."/>
            <person name="Springer D."/>
            <person name="Dromer F."/>
            <person name="Young S.K."/>
            <person name="Zeng Q."/>
            <person name="Gargeya S."/>
            <person name="Fitzgerald M."/>
            <person name="Abouelleil A."/>
            <person name="Alvarado L."/>
            <person name="Berlin A.M."/>
            <person name="Chapman S.B."/>
            <person name="Dewar J."/>
            <person name="Goldberg J."/>
            <person name="Griggs A."/>
            <person name="Gujja S."/>
            <person name="Hansen M."/>
            <person name="Howarth C."/>
            <person name="Imamovic A."/>
            <person name="Larimer J."/>
            <person name="McCowan C."/>
            <person name="Murphy C."/>
            <person name="Pearson M."/>
            <person name="Priest M."/>
            <person name="Roberts A."/>
            <person name="Saif S."/>
            <person name="Shea T."/>
            <person name="Sykes S."/>
            <person name="Wortman J."/>
            <person name="Nusbaum C."/>
            <person name="Birren B."/>
        </authorList>
    </citation>
    <scope>NUCLEOTIDE SEQUENCE</scope>
    <source>
        <strain evidence="4">CBS 10117</strain>
    </source>
</reference>
<dbReference type="KEGG" id="kdj:28968183"/>
<dbReference type="EMBL" id="CP144534">
    <property type="protein sequence ID" value="WWC61952.1"/>
    <property type="molecule type" value="Genomic_DNA"/>
</dbReference>
<dbReference type="Proteomes" id="UP000078595">
    <property type="component" value="Chromosome 5"/>
</dbReference>
<evidence type="ECO:0000256" key="1">
    <source>
        <dbReference type="SAM" id="MobiDB-lite"/>
    </source>
</evidence>
<keyword evidence="2" id="KW-0472">Membrane</keyword>
<dbReference type="AlphaFoldDB" id="A0A1A6A511"/>
<accession>A0A1A6A511</accession>
<keyword evidence="5" id="KW-1185">Reference proteome</keyword>
<name>A0A1A6A511_9TREE</name>
<proteinExistence type="predicted"/>
<evidence type="ECO:0000313" key="5">
    <source>
        <dbReference type="Proteomes" id="UP000078595"/>
    </source>
</evidence>
<evidence type="ECO:0000313" key="3">
    <source>
        <dbReference type="EMBL" id="OBR85152.1"/>
    </source>
</evidence>
<organism evidence="3">
    <name type="scientific">Kwoniella dejecticola CBS 10117</name>
    <dbReference type="NCBI Taxonomy" id="1296121"/>
    <lineage>
        <taxon>Eukaryota</taxon>
        <taxon>Fungi</taxon>
        <taxon>Dikarya</taxon>
        <taxon>Basidiomycota</taxon>
        <taxon>Agaricomycotina</taxon>
        <taxon>Tremellomycetes</taxon>
        <taxon>Tremellales</taxon>
        <taxon>Cryptococcaceae</taxon>
        <taxon>Kwoniella</taxon>
    </lineage>
</organism>
<keyword evidence="2" id="KW-0812">Transmembrane</keyword>
<dbReference type="GeneID" id="28968183"/>
<keyword evidence="2" id="KW-1133">Transmembrane helix</keyword>
<protein>
    <submittedName>
        <fullName evidence="3">Uncharacterized protein</fullName>
    </submittedName>
</protein>
<reference evidence="4" key="3">
    <citation type="submission" date="2024-02" db="EMBL/GenBank/DDBJ databases">
        <title>Comparative genomics of Cryptococcus and Kwoniella reveals pathogenesis evolution and contrasting modes of karyotype evolution via chromosome fusion or intercentromeric recombination.</title>
        <authorList>
            <person name="Coelho M.A."/>
            <person name="David-Palma M."/>
            <person name="Shea T."/>
            <person name="Bowers K."/>
            <person name="McGinley-Smith S."/>
            <person name="Mohammad A.W."/>
            <person name="Gnirke A."/>
            <person name="Yurkov A.M."/>
            <person name="Nowrousian M."/>
            <person name="Sun S."/>
            <person name="Cuomo C.A."/>
            <person name="Heitman J."/>
        </authorList>
    </citation>
    <scope>NUCLEOTIDE SEQUENCE</scope>
    <source>
        <strain evidence="4">CBS 10117</strain>
    </source>
</reference>
<feature type="region of interest" description="Disordered" evidence="1">
    <location>
        <begin position="1"/>
        <end position="35"/>
    </location>
</feature>
<evidence type="ECO:0000313" key="4">
    <source>
        <dbReference type="EMBL" id="WWC61952.1"/>
    </source>
</evidence>
<reference evidence="3" key="1">
    <citation type="submission" date="2013-07" db="EMBL/GenBank/DDBJ databases">
        <title>The Genome Sequence of Cryptococcus dejecticola CBS10117.</title>
        <authorList>
            <consortium name="The Broad Institute Genome Sequencing Platform"/>
            <person name="Cuomo C."/>
            <person name="Litvintseva A."/>
            <person name="Chen Y."/>
            <person name="Heitman J."/>
            <person name="Sun S."/>
            <person name="Springer D."/>
            <person name="Dromer F."/>
            <person name="Young S.K."/>
            <person name="Zeng Q."/>
            <person name="Gargeya S."/>
            <person name="Fitzgerald M."/>
            <person name="Abouelleil A."/>
            <person name="Alvarado L."/>
            <person name="Berlin A.M."/>
            <person name="Chapman S.B."/>
            <person name="Dewar J."/>
            <person name="Goldberg J."/>
            <person name="Griggs A."/>
            <person name="Gujja S."/>
            <person name="Hansen M."/>
            <person name="Howarth C."/>
            <person name="Imamovic A."/>
            <person name="Larimer J."/>
            <person name="McCowan C."/>
            <person name="Murphy C."/>
            <person name="Pearson M."/>
            <person name="Priest M."/>
            <person name="Roberts A."/>
            <person name="Saif S."/>
            <person name="Shea T."/>
            <person name="Sykes S."/>
            <person name="Wortman J."/>
            <person name="Nusbaum C."/>
            <person name="Birren B."/>
        </authorList>
    </citation>
    <scope>NUCLEOTIDE SEQUENCE [LARGE SCALE GENOMIC DNA]</scope>
    <source>
        <strain evidence="3">CBS 10117</strain>
    </source>
</reference>
<gene>
    <name evidence="3" type="ORF">I303_04484</name>
    <name evidence="4" type="ORF">I303_104538</name>
</gene>
<feature type="transmembrane region" description="Helical" evidence="2">
    <location>
        <begin position="47"/>
        <end position="66"/>
    </location>
</feature>